<evidence type="ECO:0000259" key="1">
    <source>
        <dbReference type="Pfam" id="PF20500"/>
    </source>
</evidence>
<dbReference type="InterPro" id="IPR046804">
    <property type="entry name" value="DNA-PKcs_N"/>
</dbReference>
<organism evidence="2 3">
    <name type="scientific">Oopsacas minuta</name>
    <dbReference type="NCBI Taxonomy" id="111878"/>
    <lineage>
        <taxon>Eukaryota</taxon>
        <taxon>Metazoa</taxon>
        <taxon>Porifera</taxon>
        <taxon>Hexactinellida</taxon>
        <taxon>Hexasterophora</taxon>
        <taxon>Lyssacinosida</taxon>
        <taxon>Leucopsacidae</taxon>
        <taxon>Oopsacas</taxon>
    </lineage>
</organism>
<sequence length="124" mass="13851">MDALTNTLSSLLLLLKSSHPRRGEEGKQLAQDLFPLCYDLPDEQLDLCLSSLFSPETGILVFVKQVADLDEFSEALEFAFKFLIAFVRRLEDRASNYSPDLRETALSVFSRARLGKVCSGIAYG</sequence>
<dbReference type="Proteomes" id="UP001165289">
    <property type="component" value="Unassembled WGS sequence"/>
</dbReference>
<dbReference type="EMBL" id="JAKMXF010000354">
    <property type="protein sequence ID" value="KAI6646755.1"/>
    <property type="molecule type" value="Genomic_DNA"/>
</dbReference>
<evidence type="ECO:0000313" key="3">
    <source>
        <dbReference type="Proteomes" id="UP001165289"/>
    </source>
</evidence>
<protein>
    <submittedName>
        <fullName evidence="2">DNA-dependent protein kinase</fullName>
    </submittedName>
</protein>
<name>A0AAV7JD93_9METZ</name>
<gene>
    <name evidence="2" type="ORF">LOD99_12875</name>
</gene>
<accession>A0AAV7JD93</accession>
<dbReference type="AlphaFoldDB" id="A0AAV7JD93"/>
<reference evidence="2 3" key="1">
    <citation type="journal article" date="2023" name="BMC Biol.">
        <title>The compact genome of the sponge Oopsacas minuta (Hexactinellida) is lacking key metazoan core genes.</title>
        <authorList>
            <person name="Santini S."/>
            <person name="Schenkelaars Q."/>
            <person name="Jourda C."/>
            <person name="Duchesne M."/>
            <person name="Belahbib H."/>
            <person name="Rocher C."/>
            <person name="Selva M."/>
            <person name="Riesgo A."/>
            <person name="Vervoort M."/>
            <person name="Leys S.P."/>
            <person name="Kodjabachian L."/>
            <person name="Le Bivic A."/>
            <person name="Borchiellini C."/>
            <person name="Claverie J.M."/>
            <person name="Renard E."/>
        </authorList>
    </citation>
    <scope>NUCLEOTIDE SEQUENCE [LARGE SCALE GENOMIC DNA]</scope>
    <source>
        <strain evidence="2">SPO-2</strain>
    </source>
</reference>
<evidence type="ECO:0000313" key="2">
    <source>
        <dbReference type="EMBL" id="KAI6646755.1"/>
    </source>
</evidence>
<keyword evidence="2" id="KW-0418">Kinase</keyword>
<dbReference type="Pfam" id="PF20500">
    <property type="entry name" value="DNA-PKcs_N"/>
    <property type="match status" value="1"/>
</dbReference>
<feature type="domain" description="DNA-PKcs N-terminal" evidence="1">
    <location>
        <begin position="46"/>
        <end position="118"/>
    </location>
</feature>
<keyword evidence="3" id="KW-1185">Reference proteome</keyword>
<proteinExistence type="predicted"/>
<comment type="caution">
    <text evidence="2">The sequence shown here is derived from an EMBL/GenBank/DDBJ whole genome shotgun (WGS) entry which is preliminary data.</text>
</comment>
<dbReference type="GO" id="GO:0016301">
    <property type="term" value="F:kinase activity"/>
    <property type="evidence" value="ECO:0007669"/>
    <property type="project" value="UniProtKB-KW"/>
</dbReference>
<keyword evidence="2" id="KW-0808">Transferase</keyword>